<dbReference type="EMBL" id="POUN01000005">
    <property type="protein sequence ID" value="PNF79225.1"/>
    <property type="molecule type" value="Genomic_DNA"/>
</dbReference>
<dbReference type="Pfam" id="PF19574">
    <property type="entry name" value="LolA_3"/>
    <property type="match status" value="1"/>
</dbReference>
<keyword evidence="3 5" id="KW-0732">Signal</keyword>
<dbReference type="Gene3D" id="2.50.20.10">
    <property type="entry name" value="Lipoprotein localisation LolA/LolB/LppX"/>
    <property type="match status" value="1"/>
</dbReference>
<keyword evidence="2" id="KW-0813">Transport</keyword>
<protein>
    <recommendedName>
        <fullName evidence="8">Outer membrane lipoprotein carrier protein LolA</fullName>
    </recommendedName>
</protein>
<dbReference type="CDD" id="cd16325">
    <property type="entry name" value="LolA"/>
    <property type="match status" value="1"/>
</dbReference>
<dbReference type="RefSeq" id="WP_102826216.1">
    <property type="nucleotide sequence ID" value="NZ_CP139348.1"/>
</dbReference>
<keyword evidence="4" id="KW-0653">Protein transport</keyword>
<evidence type="ECO:0008006" key="8">
    <source>
        <dbReference type="Google" id="ProtNLM"/>
    </source>
</evidence>
<evidence type="ECO:0000256" key="3">
    <source>
        <dbReference type="ARBA" id="ARBA00022729"/>
    </source>
</evidence>
<dbReference type="Proteomes" id="UP000235925">
    <property type="component" value="Unassembled WGS sequence"/>
</dbReference>
<dbReference type="InterPro" id="IPR029046">
    <property type="entry name" value="LolA/LolB/LppX"/>
</dbReference>
<sequence length="206" mass="22854">MRPIAIVLKKLLTAASLLLISVTAPAQAFDLPQLAQQLSQPAVVRGDFIQEKHLRALPQPLTSQGHFVLARNHGLLWLLQQPIRQDYRITVKGIARRSEHGWLAIDPKGSSARQNQLFLAVLSGDTQALQRDFELTLSGEPSAWRLQLVPRGALLKQVFEAIEIEGGGTVAQVELREAQGDRTVLRLLDSQIDDHLNTSEQRDLAN</sequence>
<reference evidence="6 7" key="1">
    <citation type="submission" date="2018-01" db="EMBL/GenBank/DDBJ databases">
        <title>Denitrification phenotypes of diverse strains of Pseudomonas stutzeri.</title>
        <authorList>
            <person name="Milligan D.A."/>
            <person name="Bergaust L."/>
            <person name="Bakken L.R."/>
            <person name="Frostegard A."/>
        </authorList>
    </citation>
    <scope>NUCLEOTIDE SEQUENCE [LARGE SCALE GENOMIC DNA]</scope>
    <source>
        <strain evidence="6 7">KC</strain>
    </source>
</reference>
<organism evidence="6 7">
    <name type="scientific">Stutzerimonas stutzeri</name>
    <name type="common">Pseudomonas stutzeri</name>
    <dbReference type="NCBI Taxonomy" id="316"/>
    <lineage>
        <taxon>Bacteria</taxon>
        <taxon>Pseudomonadati</taxon>
        <taxon>Pseudomonadota</taxon>
        <taxon>Gammaproteobacteria</taxon>
        <taxon>Pseudomonadales</taxon>
        <taxon>Pseudomonadaceae</taxon>
        <taxon>Stutzerimonas</taxon>
    </lineage>
</organism>
<dbReference type="AlphaFoldDB" id="A0A2N8RXX5"/>
<feature type="signal peptide" evidence="5">
    <location>
        <begin position="1"/>
        <end position="28"/>
    </location>
</feature>
<proteinExistence type="predicted"/>
<name>A0A2N8RXX5_STUST</name>
<evidence type="ECO:0000256" key="1">
    <source>
        <dbReference type="ARBA" id="ARBA00011245"/>
    </source>
</evidence>
<dbReference type="OrthoDB" id="7025041at2"/>
<accession>A0A2N8RXX5</accession>
<feature type="chain" id="PRO_5014776667" description="Outer membrane lipoprotein carrier protein LolA" evidence="5">
    <location>
        <begin position="29"/>
        <end position="206"/>
    </location>
</feature>
<dbReference type="SUPFAM" id="SSF89392">
    <property type="entry name" value="Prokaryotic lipoproteins and lipoprotein localization factors"/>
    <property type="match status" value="1"/>
</dbReference>
<comment type="subunit">
    <text evidence="1">Monomer.</text>
</comment>
<gene>
    <name evidence="6" type="ORF">CXK92_17065</name>
</gene>
<comment type="caution">
    <text evidence="6">The sequence shown here is derived from an EMBL/GenBank/DDBJ whole genome shotgun (WGS) entry which is preliminary data.</text>
</comment>
<evidence type="ECO:0000313" key="7">
    <source>
        <dbReference type="Proteomes" id="UP000235925"/>
    </source>
</evidence>
<dbReference type="InterPro" id="IPR004564">
    <property type="entry name" value="OM_lipoprot_carrier_LolA-like"/>
</dbReference>
<dbReference type="GO" id="GO:0015031">
    <property type="term" value="P:protein transport"/>
    <property type="evidence" value="ECO:0007669"/>
    <property type="project" value="UniProtKB-KW"/>
</dbReference>
<evidence type="ECO:0000256" key="5">
    <source>
        <dbReference type="SAM" id="SignalP"/>
    </source>
</evidence>
<evidence type="ECO:0000256" key="4">
    <source>
        <dbReference type="ARBA" id="ARBA00022927"/>
    </source>
</evidence>
<evidence type="ECO:0000256" key="2">
    <source>
        <dbReference type="ARBA" id="ARBA00022448"/>
    </source>
</evidence>
<evidence type="ECO:0000313" key="6">
    <source>
        <dbReference type="EMBL" id="PNF79225.1"/>
    </source>
</evidence>